<organism evidence="1 2">
    <name type="scientific">Streptomyces triculaminicus</name>
    <dbReference type="NCBI Taxonomy" id="2816232"/>
    <lineage>
        <taxon>Bacteria</taxon>
        <taxon>Bacillati</taxon>
        <taxon>Actinomycetota</taxon>
        <taxon>Actinomycetes</taxon>
        <taxon>Kitasatosporales</taxon>
        <taxon>Streptomycetaceae</taxon>
        <taxon>Streptomyces</taxon>
    </lineage>
</organism>
<comment type="caution">
    <text evidence="1">The sequence shown here is derived from an EMBL/GenBank/DDBJ whole genome shotgun (WGS) entry which is preliminary data.</text>
</comment>
<reference evidence="1" key="1">
    <citation type="submission" date="2021-03" db="EMBL/GenBank/DDBJ databases">
        <title>Streptomyces strains.</title>
        <authorList>
            <person name="Lund M.B."/>
            <person name="Toerring T."/>
        </authorList>
    </citation>
    <scope>NUCLEOTIDE SEQUENCE</scope>
    <source>
        <strain evidence="1">JCM 4242</strain>
    </source>
</reference>
<dbReference type="AlphaFoldDB" id="A0A939JQV8"/>
<accession>A0A939JQV8</accession>
<dbReference type="EMBL" id="JAFMOF010000001">
    <property type="protein sequence ID" value="MBO0652964.1"/>
    <property type="molecule type" value="Genomic_DNA"/>
</dbReference>
<evidence type="ECO:0000313" key="1">
    <source>
        <dbReference type="EMBL" id="MBO0652964.1"/>
    </source>
</evidence>
<gene>
    <name evidence="1" type="ORF">J1792_09220</name>
</gene>
<name>A0A939JQV8_9ACTN</name>
<evidence type="ECO:0000313" key="2">
    <source>
        <dbReference type="Proteomes" id="UP000664781"/>
    </source>
</evidence>
<dbReference type="RefSeq" id="WP_207246983.1">
    <property type="nucleotide sequence ID" value="NZ_JAFMOF010000001.1"/>
</dbReference>
<dbReference type="Proteomes" id="UP000664781">
    <property type="component" value="Unassembled WGS sequence"/>
</dbReference>
<sequence length="85" mass="9647">MRICENAKAGGFLTPFHEWHNACQLLPAPQLPREFIRPDDPDPFLNGEVVLREEEMPLPDVETWRIGPPIMVCTCVPGQRGCPHE</sequence>
<proteinExistence type="predicted"/>
<keyword evidence="2" id="KW-1185">Reference proteome</keyword>
<protein>
    <submittedName>
        <fullName evidence="1">Uncharacterized protein</fullName>
    </submittedName>
</protein>